<evidence type="ECO:0000313" key="3">
    <source>
        <dbReference type="Proteomes" id="UP000004061"/>
    </source>
</evidence>
<proteinExistence type="predicted"/>
<accession>B5W6E1</accession>
<keyword evidence="3" id="KW-1185">Reference proteome</keyword>
<evidence type="ECO:0000313" key="2">
    <source>
        <dbReference type="EMBL" id="EDZ92938.1"/>
    </source>
</evidence>
<dbReference type="AlphaFoldDB" id="B5W6E1"/>
<gene>
    <name evidence="2" type="ORF">AmaxDRAFT_4340</name>
</gene>
<organism evidence="2 3">
    <name type="scientific">Limnospira maxima CS-328</name>
    <dbReference type="NCBI Taxonomy" id="513049"/>
    <lineage>
        <taxon>Bacteria</taxon>
        <taxon>Bacillati</taxon>
        <taxon>Cyanobacteriota</taxon>
        <taxon>Cyanophyceae</taxon>
        <taxon>Oscillatoriophycideae</taxon>
        <taxon>Oscillatoriales</taxon>
        <taxon>Sirenicapillariaceae</taxon>
        <taxon>Limnospira</taxon>
    </lineage>
</organism>
<comment type="caution">
    <text evidence="2">The sequence shown here is derived from an EMBL/GenBank/DDBJ whole genome shotgun (WGS) entry which is preliminary data.</text>
</comment>
<protein>
    <submittedName>
        <fullName evidence="2">Uncharacterized protein</fullName>
    </submittedName>
</protein>
<dbReference type="Proteomes" id="UP000004061">
    <property type="component" value="Unassembled WGS sequence"/>
</dbReference>
<keyword evidence="1" id="KW-1133">Transmembrane helix</keyword>
<feature type="transmembrane region" description="Helical" evidence="1">
    <location>
        <begin position="6"/>
        <end position="26"/>
    </location>
</feature>
<sequence>MVWGLTVYSLLLLSCESFGLLYLIVLRCQANLGLNSGSIISQTTILERHCYRHQSDPTEYDMSFPLFVV</sequence>
<keyword evidence="1" id="KW-0472">Membrane</keyword>
<evidence type="ECO:0000256" key="1">
    <source>
        <dbReference type="SAM" id="Phobius"/>
    </source>
</evidence>
<dbReference type="EMBL" id="ABYK01000042">
    <property type="protein sequence ID" value="EDZ92938.1"/>
    <property type="molecule type" value="Genomic_DNA"/>
</dbReference>
<reference evidence="2 3" key="1">
    <citation type="journal article" date="2011" name="Appl. Environ. Microbiol.">
        <title>Contribution of a Sodium Ion Gradient to Energy Conservation during Fermentation in the Cyanobacterium Arthrospira (Spirulina) maxima CS-328.</title>
        <authorList>
            <person name="Carrieri D."/>
            <person name="Ananyev G."/>
            <person name="Lenz O."/>
            <person name="Bryant D.A."/>
            <person name="Dismukes G.C."/>
        </authorList>
    </citation>
    <scope>NUCLEOTIDE SEQUENCE [LARGE SCALE GENOMIC DNA]</scope>
    <source>
        <strain evidence="2 3">CS-328</strain>
    </source>
</reference>
<name>B5W6E1_LIMMA</name>
<keyword evidence="1" id="KW-0812">Transmembrane</keyword>